<dbReference type="AlphaFoldDB" id="A0A9J5Y9B0"/>
<reference evidence="2 3" key="1">
    <citation type="submission" date="2020-09" db="EMBL/GenBank/DDBJ databases">
        <title>De no assembly of potato wild relative species, Solanum commersonii.</title>
        <authorList>
            <person name="Cho K."/>
        </authorList>
    </citation>
    <scope>NUCLEOTIDE SEQUENCE [LARGE SCALE GENOMIC DNA]</scope>
    <source>
        <strain evidence="2">LZ3.2</strain>
        <tissue evidence="2">Leaf</tissue>
    </source>
</reference>
<protein>
    <submittedName>
        <fullName evidence="2">Uncharacterized protein</fullName>
    </submittedName>
</protein>
<feature type="compositionally biased region" description="Acidic residues" evidence="1">
    <location>
        <begin position="1"/>
        <end position="10"/>
    </location>
</feature>
<keyword evidence="3" id="KW-1185">Reference proteome</keyword>
<organism evidence="2 3">
    <name type="scientific">Solanum commersonii</name>
    <name type="common">Commerson's wild potato</name>
    <name type="synonym">Commerson's nightshade</name>
    <dbReference type="NCBI Taxonomy" id="4109"/>
    <lineage>
        <taxon>Eukaryota</taxon>
        <taxon>Viridiplantae</taxon>
        <taxon>Streptophyta</taxon>
        <taxon>Embryophyta</taxon>
        <taxon>Tracheophyta</taxon>
        <taxon>Spermatophyta</taxon>
        <taxon>Magnoliopsida</taxon>
        <taxon>eudicotyledons</taxon>
        <taxon>Gunneridae</taxon>
        <taxon>Pentapetalae</taxon>
        <taxon>asterids</taxon>
        <taxon>lamiids</taxon>
        <taxon>Solanales</taxon>
        <taxon>Solanaceae</taxon>
        <taxon>Solanoideae</taxon>
        <taxon>Solaneae</taxon>
        <taxon>Solanum</taxon>
    </lineage>
</organism>
<dbReference type="EMBL" id="JACXVP010000007">
    <property type="protein sequence ID" value="KAG5595876.1"/>
    <property type="molecule type" value="Genomic_DNA"/>
</dbReference>
<evidence type="ECO:0000313" key="3">
    <source>
        <dbReference type="Proteomes" id="UP000824120"/>
    </source>
</evidence>
<feature type="region of interest" description="Disordered" evidence="1">
    <location>
        <begin position="1"/>
        <end position="32"/>
    </location>
</feature>
<sequence length="82" mass="9572">MEEGSEEYSENDPNLYHPRMEKNGRSTNPQSINQGLTMTWELMMTMPQPGRRSSFFFDTLSPKGHMTYPSYMPYVHPCTFIS</sequence>
<evidence type="ECO:0000313" key="2">
    <source>
        <dbReference type="EMBL" id="KAG5595876.1"/>
    </source>
</evidence>
<dbReference type="Proteomes" id="UP000824120">
    <property type="component" value="Chromosome 7"/>
</dbReference>
<gene>
    <name evidence="2" type="ORF">H5410_037108</name>
</gene>
<name>A0A9J5Y9B0_SOLCO</name>
<proteinExistence type="predicted"/>
<accession>A0A9J5Y9B0</accession>
<evidence type="ECO:0000256" key="1">
    <source>
        <dbReference type="SAM" id="MobiDB-lite"/>
    </source>
</evidence>
<comment type="caution">
    <text evidence="2">The sequence shown here is derived from an EMBL/GenBank/DDBJ whole genome shotgun (WGS) entry which is preliminary data.</text>
</comment>